<keyword evidence="17" id="KW-1185">Reference proteome</keyword>
<dbReference type="SMART" id="SM00144">
    <property type="entry name" value="PI3K_rbd"/>
    <property type="match status" value="1"/>
</dbReference>
<dbReference type="PROSITE" id="PS51546">
    <property type="entry name" value="PI3K_RBD"/>
    <property type="match status" value="1"/>
</dbReference>
<dbReference type="Gene3D" id="2.60.40.150">
    <property type="entry name" value="C2 domain"/>
    <property type="match status" value="2"/>
</dbReference>
<comment type="similarity">
    <text evidence="8">Belongs to the PI3/PI4-kinase family.</text>
</comment>
<dbReference type="InterPro" id="IPR029071">
    <property type="entry name" value="Ubiquitin-like_domsf"/>
</dbReference>
<evidence type="ECO:0000259" key="14">
    <source>
        <dbReference type="PROSITE" id="PS51546"/>
    </source>
</evidence>
<dbReference type="CDD" id="cd05166">
    <property type="entry name" value="PI3Kc_II"/>
    <property type="match status" value="1"/>
</dbReference>
<name>A0ABN7AGE9_9HEMI</name>
<dbReference type="SMART" id="SM00142">
    <property type="entry name" value="PI3K_C2"/>
    <property type="match status" value="1"/>
</dbReference>
<reference evidence="16 17" key="1">
    <citation type="submission" date="2023-09" db="EMBL/GenBank/DDBJ databases">
        <title>Nesidiocoris tenuis whole genome shotgun sequence.</title>
        <authorList>
            <person name="Shibata T."/>
            <person name="Shimoda M."/>
            <person name="Kobayashi T."/>
            <person name="Uehara T."/>
        </authorList>
    </citation>
    <scope>NUCLEOTIDE SEQUENCE [LARGE SCALE GENOMIC DNA]</scope>
    <source>
        <strain evidence="16 17">Japan</strain>
    </source>
</reference>
<dbReference type="EMBL" id="AP028910">
    <property type="protein sequence ID" value="BES91341.1"/>
    <property type="molecule type" value="Genomic_DNA"/>
</dbReference>
<dbReference type="PROSITE" id="PS50004">
    <property type="entry name" value="C2"/>
    <property type="match status" value="1"/>
</dbReference>
<comment type="catalytic activity">
    <reaction evidence="6">
        <text>a 1,2-diacyl-sn-glycero-3-phospho-(1D-myo-inositol) + ATP = a 1,2-diacyl-sn-glycero-3-phospho-(1D-myo-inositol-3-phosphate) + ADP + H(+)</text>
        <dbReference type="Rhea" id="RHEA:12709"/>
        <dbReference type="ChEBI" id="CHEBI:15378"/>
        <dbReference type="ChEBI" id="CHEBI:30616"/>
        <dbReference type="ChEBI" id="CHEBI:57880"/>
        <dbReference type="ChEBI" id="CHEBI:58088"/>
        <dbReference type="ChEBI" id="CHEBI:456216"/>
        <dbReference type="EC" id="2.7.1.137"/>
    </reaction>
    <physiologicalReaction direction="left-to-right" evidence="6">
        <dbReference type="Rhea" id="RHEA:12710"/>
    </physiologicalReaction>
</comment>
<dbReference type="SMART" id="SM00312">
    <property type="entry name" value="PX"/>
    <property type="match status" value="1"/>
</dbReference>
<evidence type="ECO:0000259" key="11">
    <source>
        <dbReference type="PROSITE" id="PS50195"/>
    </source>
</evidence>
<dbReference type="InterPro" id="IPR002420">
    <property type="entry name" value="PI3K-type_C2_dom"/>
</dbReference>
<protein>
    <submittedName>
        <fullName evidence="16">PI3K_rbd</fullName>
    </submittedName>
</protein>
<feature type="domain" description="C2" evidence="10">
    <location>
        <begin position="1588"/>
        <end position="1709"/>
    </location>
</feature>
<keyword evidence="1" id="KW-0808">Transferase</keyword>
<keyword evidence="4" id="KW-0067">ATP-binding</keyword>
<dbReference type="InterPro" id="IPR000403">
    <property type="entry name" value="PI3/4_kinase_cat_dom"/>
</dbReference>
<comment type="catalytic activity">
    <reaction evidence="7">
        <text>a 1,2-diacyl-sn-glycero-3-phospho-(1D-myo-inositol 4-phosphate) + ATP = a 1,2-diacyl-sn-glycero-3-phospho-(1D-myo-inositol-3,4-bisphosphate) + ADP + H(+)</text>
        <dbReference type="Rhea" id="RHEA:18373"/>
        <dbReference type="ChEBI" id="CHEBI:15378"/>
        <dbReference type="ChEBI" id="CHEBI:30616"/>
        <dbReference type="ChEBI" id="CHEBI:57658"/>
        <dbReference type="ChEBI" id="CHEBI:58178"/>
        <dbReference type="ChEBI" id="CHEBI:456216"/>
        <dbReference type="EC" id="2.7.1.154"/>
    </reaction>
    <physiologicalReaction direction="left-to-right" evidence="7">
        <dbReference type="Rhea" id="RHEA:18374"/>
    </physiologicalReaction>
</comment>
<sequence>MSEYSHIDHERKFKEDLEKAQALSLESLALEQFRLEKERAQKSSKNDSKGPADFSQQKDNCKIKLVSQNQRSLSVTSQNSYLDQISRPRPGSFNTKESNLPTIRPPPQMFRRSSTPSVPTSPSTDLISFNSPSVSKIDKSPDIIQFETSDTTDSMEQISSRPIPSPREDISRHAIAQTAQNNNLSHATSSIRCQHMFNNSYIMNSYSLPRPPGPASLTVNAQQKPALDQDSNLQAFRILDKKPNSNLIDLTPFDTDSTTTRSINKSVRVSLLEAFDPLLSNSSNFTESDTLGEDQEGSIYEAYDPFDFLYSAPSSESCCSEPIYSTISKDISSPQHGPPLPPRNSAPVYAIPSKVQIKRQSRLYENVVPNQRSALADPDMIAFHEMVIECRSSFHHHDEKTNPGFIASPTLENGFTTGVSVKLVIHRLNSKKSINFTCDLSSTVEHVLCHAVLEIGSGSISDYVLKVHGLEEYLEMHRSLSEFEYVHRCLKLDNDIELAILKVEEVGRRYLRTAEDDRRDCQITLDDLLPNDPVKPISHESLLILLGTLEKEIERVTAACNEVRLNESHDSVANLQAGSVKQAVKVVCSVLGNIEPLQITHAVNNFIQACKEFPDNRTQLNSWTKPEILDEDNIYSEVILGNYSSANNISYYCDQIRAAVQLLIQMYCHMYRVDFHLSVPPVAAIGNERELSEIHNTTLIHTGCIQRACPAWNYDSFRIDAQIFHGTRPLGIKTSSPNLTEFNSFQPRIIFDAWHNFDTTPVSLLPRESRIVITIYGISYNDGQDQTSPQQVELGWASIQLFNYSGYMVHGNFLLPIWPSDNSKRLGPAPNPGTHPLGDTAPIIDIELPNYGHKIVFPKVDKLEKPKVHDFNSLDCATQQQLLDTINQDCFSNPKMAEREILWEKRHYLLNHPQALPKVLLAAQSWDFSSLRDLHSMVHYWAPMDPISALQLLLPCFPDNTVRSKAVEWIEGLTQDQFVDYLPQIVQALKYENYEASALVRLLLDRCLTSPRAAHRLYWLLVHELPGDTPQNTCEQQSSEEKSRVCEARYFQRLQLVLRALLAISGGALRKAFMGQQLLVQGLAGVADNVKSSKEATRMTTLSQGLHNVHAALVSSPTCLPLSPSLFVSGIHVRSSSYFPSNTLPLKINFTNQEDNIVPAIFKVGDDLQQDMLTLQMIHLMDKLWLKEGLDLKMVTFACVPTGHKKGMIELVTEAETLRKIQVEFGLTGSFKDRPIAEWLAKHNPSALDYERAVHNFTASCAGYCVATYLLGICDRHNDNIMLKTSGHLFHIDFGKFLGDAQMFGNFKRDRSPFVLTSDMAYVINGGDKPSARFHHFVDLCCQAFNIVRNEGNIILNLFMLMASSGAGGLTVDSIRYVQSALMPTLSNAEAAATFARKIQSSLKSWFTQFNFFLHNLAQLRFSGEHSDGELLSFVPKAYSMQQEGRLKSVEVFNYQKRYDPEKYYMYILKVERANQPDPSYLFRSYKEFCELQHKIGILFPLAKCYSLHGTSLHVGRSNIKQVAAKRMVEIKKFLTSLFKMADEICHSDLVYTFFHPLLRDQQESSIHQLKVKERKKNRLLHNDPHVIKGKIKLSIHYEKDTLWVMVQHVQELNYLANGQEPSTYVKVYLLPDPTKDTKRKTKVIKKNCHPSFMEMLEYRVPGGLDRIRQRYLQATVWNYDTLQENEFFGGTVIKLSDIDLSQETTQWYPLGNVHR</sequence>
<dbReference type="InterPro" id="IPR035892">
    <property type="entry name" value="C2_domain_sf"/>
</dbReference>
<dbReference type="SMART" id="SM00146">
    <property type="entry name" value="PI3Kc"/>
    <property type="match status" value="1"/>
</dbReference>
<evidence type="ECO:0000256" key="1">
    <source>
        <dbReference type="ARBA" id="ARBA00022679"/>
    </source>
</evidence>
<evidence type="ECO:0000259" key="13">
    <source>
        <dbReference type="PROSITE" id="PS51545"/>
    </source>
</evidence>
<dbReference type="PROSITE" id="PS50290">
    <property type="entry name" value="PI3_4_KINASE_3"/>
    <property type="match status" value="1"/>
</dbReference>
<dbReference type="InterPro" id="IPR015433">
    <property type="entry name" value="PI3/4_kinase"/>
</dbReference>
<dbReference type="SUPFAM" id="SSF64268">
    <property type="entry name" value="PX domain"/>
    <property type="match status" value="1"/>
</dbReference>
<dbReference type="InterPro" id="IPR001263">
    <property type="entry name" value="PI3K_accessory_dom"/>
</dbReference>
<evidence type="ECO:0000256" key="5">
    <source>
        <dbReference type="ARBA" id="ARBA00023098"/>
    </source>
</evidence>
<dbReference type="SUPFAM" id="SSF56112">
    <property type="entry name" value="Protein kinase-like (PK-like)"/>
    <property type="match status" value="1"/>
</dbReference>
<dbReference type="InterPro" id="IPR001683">
    <property type="entry name" value="PX_dom"/>
</dbReference>
<dbReference type="Proteomes" id="UP001307889">
    <property type="component" value="Chromosome 2"/>
</dbReference>
<dbReference type="SUPFAM" id="SSF49562">
    <property type="entry name" value="C2 domain (Calcium/lipid-binding domain, CaLB)"/>
    <property type="match status" value="2"/>
</dbReference>
<evidence type="ECO:0000259" key="15">
    <source>
        <dbReference type="PROSITE" id="PS51547"/>
    </source>
</evidence>
<dbReference type="Gene3D" id="1.10.1070.11">
    <property type="entry name" value="Phosphatidylinositol 3-/4-kinase, catalytic domain"/>
    <property type="match status" value="1"/>
</dbReference>
<gene>
    <name evidence="16" type="ORF">NTJ_04149</name>
</gene>
<dbReference type="InterPro" id="IPR011009">
    <property type="entry name" value="Kinase-like_dom_sf"/>
</dbReference>
<dbReference type="InterPro" id="IPR016024">
    <property type="entry name" value="ARM-type_fold"/>
</dbReference>
<dbReference type="PROSITE" id="PS00916">
    <property type="entry name" value="PI3_4_KINASE_2"/>
    <property type="match status" value="1"/>
</dbReference>
<feature type="domain" description="PIK helical" evidence="13">
    <location>
        <begin position="868"/>
        <end position="1048"/>
    </location>
</feature>
<dbReference type="PROSITE" id="PS50195">
    <property type="entry name" value="PX"/>
    <property type="match status" value="1"/>
</dbReference>
<dbReference type="InterPro" id="IPR018936">
    <property type="entry name" value="PI3/4_kinase_CS"/>
</dbReference>
<dbReference type="CDD" id="cd08381">
    <property type="entry name" value="C2B_PI3K_class_II"/>
    <property type="match status" value="1"/>
</dbReference>
<dbReference type="Gene3D" id="3.30.1520.10">
    <property type="entry name" value="Phox-like domain"/>
    <property type="match status" value="1"/>
</dbReference>
<proteinExistence type="inferred from homology"/>
<keyword evidence="2" id="KW-0547">Nucleotide-binding</keyword>
<evidence type="ECO:0000256" key="3">
    <source>
        <dbReference type="ARBA" id="ARBA00022777"/>
    </source>
</evidence>
<evidence type="ECO:0000256" key="9">
    <source>
        <dbReference type="SAM" id="MobiDB-lite"/>
    </source>
</evidence>
<feature type="domain" description="PI3K/PI4K catalytic" evidence="12">
    <location>
        <begin position="1132"/>
        <end position="1407"/>
    </location>
</feature>
<feature type="domain" description="C2 PI3K-type" evidence="15">
    <location>
        <begin position="694"/>
        <end position="849"/>
    </location>
</feature>
<dbReference type="SUPFAM" id="SSF48371">
    <property type="entry name" value="ARM repeat"/>
    <property type="match status" value="1"/>
</dbReference>
<dbReference type="SMART" id="SM00145">
    <property type="entry name" value="PI3Ka"/>
    <property type="match status" value="1"/>
</dbReference>
<dbReference type="InterPro" id="IPR036940">
    <property type="entry name" value="PI3/4_kinase_cat_sf"/>
</dbReference>
<dbReference type="Pfam" id="PF00613">
    <property type="entry name" value="PI3Ka"/>
    <property type="match status" value="1"/>
</dbReference>
<dbReference type="Pfam" id="PF00168">
    <property type="entry name" value="C2"/>
    <property type="match status" value="1"/>
</dbReference>
<feature type="domain" description="PI3K-RBD" evidence="14">
    <location>
        <begin position="418"/>
        <end position="502"/>
    </location>
</feature>
<dbReference type="InterPro" id="IPR000341">
    <property type="entry name" value="PI3K_Ras-bd_dom"/>
</dbReference>
<evidence type="ECO:0000259" key="12">
    <source>
        <dbReference type="PROSITE" id="PS50290"/>
    </source>
</evidence>
<feature type="compositionally biased region" description="Polar residues" evidence="9">
    <location>
        <begin position="92"/>
        <end position="101"/>
    </location>
</feature>
<dbReference type="PROSITE" id="PS51547">
    <property type="entry name" value="C2_PI3K"/>
    <property type="match status" value="1"/>
</dbReference>
<evidence type="ECO:0000259" key="10">
    <source>
        <dbReference type="PROSITE" id="PS50004"/>
    </source>
</evidence>
<feature type="compositionally biased region" description="Low complexity" evidence="9">
    <location>
        <begin position="113"/>
        <end position="124"/>
    </location>
</feature>
<dbReference type="Gene3D" id="1.25.40.70">
    <property type="entry name" value="Phosphatidylinositol 3-kinase, accessory domain (PIK)"/>
    <property type="match status" value="1"/>
</dbReference>
<evidence type="ECO:0000256" key="6">
    <source>
        <dbReference type="ARBA" id="ARBA00023985"/>
    </source>
</evidence>
<accession>A0ABN7AGE9</accession>
<dbReference type="Pfam" id="PF00454">
    <property type="entry name" value="PI3_PI4_kinase"/>
    <property type="match status" value="1"/>
</dbReference>
<feature type="compositionally biased region" description="Polar residues" evidence="9">
    <location>
        <begin position="66"/>
        <end position="83"/>
    </location>
</feature>
<evidence type="ECO:0000313" key="17">
    <source>
        <dbReference type="Proteomes" id="UP001307889"/>
    </source>
</evidence>
<dbReference type="Pfam" id="PF00792">
    <property type="entry name" value="PI3K_C2"/>
    <property type="match status" value="1"/>
</dbReference>
<feature type="compositionally biased region" description="Basic and acidic residues" evidence="9">
    <location>
        <begin position="38"/>
        <end position="50"/>
    </location>
</feature>
<dbReference type="Gene3D" id="3.30.1010.10">
    <property type="entry name" value="Phosphatidylinositol 3-kinase Catalytic Subunit, Chain A, domain 4"/>
    <property type="match status" value="1"/>
</dbReference>
<evidence type="ECO:0000256" key="8">
    <source>
        <dbReference type="PROSITE-ProRule" id="PRU00880"/>
    </source>
</evidence>
<keyword evidence="3" id="KW-0418">Kinase</keyword>
<organism evidence="16 17">
    <name type="scientific">Nesidiocoris tenuis</name>
    <dbReference type="NCBI Taxonomy" id="355587"/>
    <lineage>
        <taxon>Eukaryota</taxon>
        <taxon>Metazoa</taxon>
        <taxon>Ecdysozoa</taxon>
        <taxon>Arthropoda</taxon>
        <taxon>Hexapoda</taxon>
        <taxon>Insecta</taxon>
        <taxon>Pterygota</taxon>
        <taxon>Neoptera</taxon>
        <taxon>Paraneoptera</taxon>
        <taxon>Hemiptera</taxon>
        <taxon>Heteroptera</taxon>
        <taxon>Panheteroptera</taxon>
        <taxon>Cimicomorpha</taxon>
        <taxon>Miridae</taxon>
        <taxon>Dicyphina</taxon>
        <taxon>Nesidiocoris</taxon>
    </lineage>
</organism>
<dbReference type="CDD" id="cd04012">
    <property type="entry name" value="C2A_PI3K_class_II"/>
    <property type="match status" value="1"/>
</dbReference>
<dbReference type="Gene3D" id="3.10.20.90">
    <property type="entry name" value="Phosphatidylinositol 3-kinase Catalytic Subunit, Chain A, domain 1"/>
    <property type="match status" value="1"/>
</dbReference>
<evidence type="ECO:0000256" key="4">
    <source>
        <dbReference type="ARBA" id="ARBA00022840"/>
    </source>
</evidence>
<feature type="compositionally biased region" description="Polar residues" evidence="9">
    <location>
        <begin position="125"/>
        <end position="134"/>
    </location>
</feature>
<dbReference type="Pfam" id="PF00794">
    <property type="entry name" value="PI3K_rbd"/>
    <property type="match status" value="1"/>
</dbReference>
<dbReference type="InterPro" id="IPR000008">
    <property type="entry name" value="C2_dom"/>
</dbReference>
<dbReference type="SUPFAM" id="SSF54236">
    <property type="entry name" value="Ubiquitin-like"/>
    <property type="match status" value="1"/>
</dbReference>
<evidence type="ECO:0000313" key="16">
    <source>
        <dbReference type="EMBL" id="BES91341.1"/>
    </source>
</evidence>
<dbReference type="InterPro" id="IPR042236">
    <property type="entry name" value="PI3K_accessory_sf"/>
</dbReference>
<feature type="region of interest" description="Disordered" evidence="9">
    <location>
        <begin position="38"/>
        <end position="134"/>
    </location>
</feature>
<evidence type="ECO:0000256" key="7">
    <source>
        <dbReference type="ARBA" id="ARBA00029297"/>
    </source>
</evidence>
<evidence type="ECO:0000256" key="2">
    <source>
        <dbReference type="ARBA" id="ARBA00022741"/>
    </source>
</evidence>
<keyword evidence="5" id="KW-0443">Lipid metabolism</keyword>
<dbReference type="InterPro" id="IPR036871">
    <property type="entry name" value="PX_dom_sf"/>
</dbReference>
<dbReference type="SMART" id="SM00239">
    <property type="entry name" value="C2"/>
    <property type="match status" value="1"/>
</dbReference>
<dbReference type="Pfam" id="PF00787">
    <property type="entry name" value="PX"/>
    <property type="match status" value="1"/>
</dbReference>
<dbReference type="PROSITE" id="PS51545">
    <property type="entry name" value="PIK_HELICAL"/>
    <property type="match status" value="1"/>
</dbReference>
<dbReference type="PANTHER" id="PTHR10048:SF14">
    <property type="entry name" value="LD28067P"/>
    <property type="match status" value="1"/>
</dbReference>
<dbReference type="PANTHER" id="PTHR10048">
    <property type="entry name" value="PHOSPHATIDYLINOSITOL KINASE"/>
    <property type="match status" value="1"/>
</dbReference>
<feature type="domain" description="PX" evidence="11">
    <location>
        <begin position="1445"/>
        <end position="1562"/>
    </location>
</feature>